<dbReference type="Proteomes" id="UP000594261">
    <property type="component" value="Chromosome 9"/>
</dbReference>
<reference evidence="13" key="2">
    <citation type="submission" date="2021-01" db="UniProtKB">
        <authorList>
            <consortium name="EnsemblPlants"/>
        </authorList>
    </citation>
    <scope>IDENTIFICATION</scope>
</reference>
<evidence type="ECO:0000256" key="2">
    <source>
        <dbReference type="ARBA" id="ARBA00009592"/>
    </source>
</evidence>
<comment type="subcellular location">
    <subcellularLocation>
        <location evidence="1">Cell membrane</location>
        <topology evidence="1">Single-pass type I membrane protein</topology>
    </subcellularLocation>
</comment>
<dbReference type="Pfam" id="PF13855">
    <property type="entry name" value="LRR_8"/>
    <property type="match status" value="1"/>
</dbReference>
<keyword evidence="9" id="KW-0472">Membrane</keyword>
<reference evidence="13 14" key="1">
    <citation type="journal article" date="2016" name="G3 (Bethesda)">
        <title>First Draft Assembly and Annotation of the Genome of a California Endemic Oak Quercus lobata Nee (Fagaceae).</title>
        <authorList>
            <person name="Sork V.L."/>
            <person name="Fitz-Gibbon S.T."/>
            <person name="Puiu D."/>
            <person name="Crepeau M."/>
            <person name="Gugger P.F."/>
            <person name="Sherman R."/>
            <person name="Stevens K."/>
            <person name="Langley C.H."/>
            <person name="Pellegrini M."/>
            <person name="Salzberg S.L."/>
        </authorList>
    </citation>
    <scope>NUCLEOTIDE SEQUENCE [LARGE SCALE GENOMIC DNA]</scope>
    <source>
        <strain evidence="13 14">cv. SW786</strain>
    </source>
</reference>
<dbReference type="InParanoid" id="A0A7N2MLU8"/>
<keyword evidence="10" id="KW-0675">Receptor</keyword>
<dbReference type="GO" id="GO:0005886">
    <property type="term" value="C:plasma membrane"/>
    <property type="evidence" value="ECO:0007669"/>
    <property type="project" value="UniProtKB-SubCell"/>
</dbReference>
<dbReference type="Gene3D" id="3.80.10.10">
    <property type="entry name" value="Ribonuclease Inhibitor"/>
    <property type="match status" value="3"/>
</dbReference>
<dbReference type="SUPFAM" id="SSF52058">
    <property type="entry name" value="L domain-like"/>
    <property type="match status" value="1"/>
</dbReference>
<keyword evidence="7" id="KW-0677">Repeat</keyword>
<accession>A0A7N2MLU8</accession>
<evidence type="ECO:0000256" key="3">
    <source>
        <dbReference type="ARBA" id="ARBA00022475"/>
    </source>
</evidence>
<dbReference type="InterPro" id="IPR013210">
    <property type="entry name" value="LRR_N_plant-typ"/>
</dbReference>
<keyword evidence="3" id="KW-1003">Cell membrane</keyword>
<evidence type="ECO:0000313" key="13">
    <source>
        <dbReference type="EnsemblPlants" id="QL09p049061:mrna"/>
    </source>
</evidence>
<dbReference type="PANTHER" id="PTHR48061">
    <property type="entry name" value="LEUCINE-RICH REPEAT RECEPTOR PROTEIN KINASE EMS1-LIKE-RELATED"/>
    <property type="match status" value="1"/>
</dbReference>
<dbReference type="Pfam" id="PF00560">
    <property type="entry name" value="LRR_1"/>
    <property type="match status" value="2"/>
</dbReference>
<dbReference type="OMA" id="LAMEMHS"/>
<keyword evidence="14" id="KW-1185">Reference proteome</keyword>
<dbReference type="Pfam" id="PF08263">
    <property type="entry name" value="LRRNT_2"/>
    <property type="match status" value="1"/>
</dbReference>
<evidence type="ECO:0000256" key="8">
    <source>
        <dbReference type="ARBA" id="ARBA00022989"/>
    </source>
</evidence>
<proteinExistence type="inferred from homology"/>
<evidence type="ECO:0000256" key="6">
    <source>
        <dbReference type="ARBA" id="ARBA00022729"/>
    </source>
</evidence>
<dbReference type="Gramene" id="QL09p049061:mrna">
    <property type="protein sequence ID" value="QL09p049061:mrna"/>
    <property type="gene ID" value="QL09p049061"/>
</dbReference>
<dbReference type="SMART" id="SM00369">
    <property type="entry name" value="LRR_TYP"/>
    <property type="match status" value="4"/>
</dbReference>
<comment type="similarity">
    <text evidence="2">Belongs to the RLP family.</text>
</comment>
<feature type="domain" description="Leucine-rich repeat-containing N-terminal plant-type" evidence="12">
    <location>
        <begin position="2"/>
        <end position="19"/>
    </location>
</feature>
<dbReference type="PANTHER" id="PTHR48061:SF46">
    <property type="entry name" value="LEUCINE-RICH REPEAT-CONTAINING N-TERMINAL PLANT-TYPE DOMAIN-CONTAINING PROTEIN"/>
    <property type="match status" value="1"/>
</dbReference>
<keyword evidence="11" id="KW-0325">Glycoprotein</keyword>
<dbReference type="InterPro" id="IPR003591">
    <property type="entry name" value="Leu-rich_rpt_typical-subtyp"/>
</dbReference>
<dbReference type="InterPro" id="IPR046956">
    <property type="entry name" value="RLP23-like"/>
</dbReference>
<dbReference type="PRINTS" id="PR00019">
    <property type="entry name" value="LEURICHRPT"/>
</dbReference>
<dbReference type="InterPro" id="IPR032675">
    <property type="entry name" value="LRR_dom_sf"/>
</dbReference>
<organism evidence="13 14">
    <name type="scientific">Quercus lobata</name>
    <name type="common">Valley oak</name>
    <dbReference type="NCBI Taxonomy" id="97700"/>
    <lineage>
        <taxon>Eukaryota</taxon>
        <taxon>Viridiplantae</taxon>
        <taxon>Streptophyta</taxon>
        <taxon>Embryophyta</taxon>
        <taxon>Tracheophyta</taxon>
        <taxon>Spermatophyta</taxon>
        <taxon>Magnoliopsida</taxon>
        <taxon>eudicotyledons</taxon>
        <taxon>Gunneridae</taxon>
        <taxon>Pentapetalae</taxon>
        <taxon>rosids</taxon>
        <taxon>fabids</taxon>
        <taxon>Fagales</taxon>
        <taxon>Fagaceae</taxon>
        <taxon>Quercus</taxon>
    </lineage>
</organism>
<dbReference type="EnsemblPlants" id="QL09p049061:mrna">
    <property type="protein sequence ID" value="QL09p049061:mrna"/>
    <property type="gene ID" value="QL09p049061"/>
</dbReference>
<keyword evidence="4" id="KW-0433">Leucine-rich repeat</keyword>
<keyword evidence="5" id="KW-0812">Transmembrane</keyword>
<dbReference type="AlphaFoldDB" id="A0A7N2MLU8"/>
<evidence type="ECO:0000259" key="12">
    <source>
        <dbReference type="Pfam" id="PF08263"/>
    </source>
</evidence>
<evidence type="ECO:0000256" key="4">
    <source>
        <dbReference type="ARBA" id="ARBA00022614"/>
    </source>
</evidence>
<dbReference type="InterPro" id="IPR001611">
    <property type="entry name" value="Leu-rich_rpt"/>
</dbReference>
<keyword evidence="6" id="KW-0732">Signal</keyword>
<evidence type="ECO:0000256" key="10">
    <source>
        <dbReference type="ARBA" id="ARBA00023170"/>
    </source>
</evidence>
<evidence type="ECO:0000256" key="7">
    <source>
        <dbReference type="ARBA" id="ARBA00022737"/>
    </source>
</evidence>
<name>A0A7N2MLU8_QUELO</name>
<dbReference type="EMBL" id="LRBV02000009">
    <property type="status" value="NOT_ANNOTATED_CDS"/>
    <property type="molecule type" value="Genomic_DNA"/>
</dbReference>
<evidence type="ECO:0000256" key="9">
    <source>
        <dbReference type="ARBA" id="ARBA00023136"/>
    </source>
</evidence>
<evidence type="ECO:0000313" key="14">
    <source>
        <dbReference type="Proteomes" id="UP000594261"/>
    </source>
</evidence>
<keyword evidence="8" id="KW-1133">Transmembrane helix</keyword>
<evidence type="ECO:0000256" key="5">
    <source>
        <dbReference type="ARBA" id="ARBA00022692"/>
    </source>
</evidence>
<evidence type="ECO:0000256" key="1">
    <source>
        <dbReference type="ARBA" id="ARBA00004251"/>
    </source>
</evidence>
<evidence type="ECO:0000256" key="11">
    <source>
        <dbReference type="ARBA" id="ARBA00023180"/>
    </source>
</evidence>
<sequence length="313" mass="35364">MESWKQDTDCCSWDGVMCDNTSGDLIGLDLSCSCLNGTIPSKSFRFHLPHLQHLNLAYNYFNHSPISFGFGQFSRLRYLNLSYSMFSGQVPHELSHQSHWTSLAMEMHSPHWIYDPIILVVRFYQNFTGAIPMWLGNLTRVKEILFGNNSFTVQIPSSLSYLKDLNFLGLKENNIGGKILNFLTNLTKLTSFFLSNNQLSSFGEFQFSNSLEVLALSNNKLYGSIPKSLSNLAKLTYLDISSNDLTGMVDIDMFKKLKKLETLDLNANLLHGKVPVLPSSMQNFLISNDRLSGEIPSMSCNITFLTSDEFADE</sequence>
<protein>
    <recommendedName>
        <fullName evidence="12">Leucine-rich repeat-containing N-terminal plant-type domain-containing protein</fullName>
    </recommendedName>
</protein>